<evidence type="ECO:0000313" key="3">
    <source>
        <dbReference type="EMBL" id="OGY25049.1"/>
    </source>
</evidence>
<dbReference type="AlphaFoldDB" id="A0A1G1WBJ1"/>
<comment type="subcellular location">
    <subcellularLocation>
        <location evidence="2">Cytoplasm</location>
    </subcellularLocation>
</comment>
<comment type="similarity">
    <text evidence="2">Belongs to the Maf family.</text>
</comment>
<evidence type="ECO:0000256" key="2">
    <source>
        <dbReference type="HAMAP-Rule" id="MF_00528"/>
    </source>
</evidence>
<reference evidence="3 4" key="1">
    <citation type="journal article" date="2016" name="Nat. Commun.">
        <title>Thousands of microbial genomes shed light on interconnected biogeochemical processes in an aquifer system.</title>
        <authorList>
            <person name="Anantharaman K."/>
            <person name="Brown C.T."/>
            <person name="Hug L.A."/>
            <person name="Sharon I."/>
            <person name="Castelle C.J."/>
            <person name="Probst A.J."/>
            <person name="Thomas B.C."/>
            <person name="Singh A."/>
            <person name="Wilkins M.J."/>
            <person name="Karaoz U."/>
            <person name="Brodie E.L."/>
            <person name="Williams K.H."/>
            <person name="Hubbard S.S."/>
            <person name="Banfield J.F."/>
        </authorList>
    </citation>
    <scope>NUCLEOTIDE SEQUENCE [LARGE SCALE GENOMIC DNA]</scope>
</reference>
<comment type="function">
    <text evidence="2">Nucleoside triphosphate pyrophosphatase. May have a dual role in cell division arrest and in preventing the incorporation of modified nucleotides into cellular nucleic acids.</text>
</comment>
<keyword evidence="2" id="KW-0546">Nucleotide metabolism</keyword>
<dbReference type="Proteomes" id="UP000177103">
    <property type="component" value="Unassembled WGS sequence"/>
</dbReference>
<accession>A0A1G1WBJ1</accession>
<comment type="caution">
    <text evidence="2">Lacks conserved residue(s) required for the propagation of feature annotation.</text>
</comment>
<gene>
    <name evidence="3" type="ORF">A2Y57_02755</name>
</gene>
<dbReference type="Gene3D" id="3.90.950.10">
    <property type="match status" value="1"/>
</dbReference>
<comment type="catalytic activity">
    <reaction evidence="2">
        <text>a ribonucleoside 5'-triphosphate + H2O = a ribonucleoside 5'-phosphate + diphosphate + H(+)</text>
        <dbReference type="Rhea" id="RHEA:23996"/>
        <dbReference type="ChEBI" id="CHEBI:15377"/>
        <dbReference type="ChEBI" id="CHEBI:15378"/>
        <dbReference type="ChEBI" id="CHEBI:33019"/>
        <dbReference type="ChEBI" id="CHEBI:58043"/>
        <dbReference type="ChEBI" id="CHEBI:61557"/>
        <dbReference type="EC" id="3.6.1.9"/>
    </reaction>
</comment>
<comment type="caution">
    <text evidence="3">The sequence shown here is derived from an EMBL/GenBank/DDBJ whole genome shotgun (WGS) entry which is preliminary data.</text>
</comment>
<keyword evidence="1 2" id="KW-0378">Hydrolase</keyword>
<organism evidence="3 4">
    <name type="scientific">Candidatus Woykebacteria bacterium RBG_13_40_7b</name>
    <dbReference type="NCBI Taxonomy" id="1802594"/>
    <lineage>
        <taxon>Bacteria</taxon>
        <taxon>Candidatus Woykeibacteriota</taxon>
    </lineage>
</organism>
<evidence type="ECO:0000313" key="4">
    <source>
        <dbReference type="Proteomes" id="UP000177103"/>
    </source>
</evidence>
<protein>
    <recommendedName>
        <fullName evidence="2">Nucleoside triphosphate pyrophosphatase</fullName>
        <ecNumber evidence="2">3.6.1.9</ecNumber>
    </recommendedName>
    <alternativeName>
        <fullName evidence="2">Nucleotide pyrophosphatase</fullName>
        <shortName evidence="2">Nucleotide PPase</shortName>
    </alternativeName>
</protein>
<dbReference type="GO" id="GO:0005737">
    <property type="term" value="C:cytoplasm"/>
    <property type="evidence" value="ECO:0007669"/>
    <property type="project" value="UniProtKB-SubCell"/>
</dbReference>
<dbReference type="InterPro" id="IPR029001">
    <property type="entry name" value="ITPase-like_fam"/>
</dbReference>
<dbReference type="EMBL" id="MHCQ01000004">
    <property type="protein sequence ID" value="OGY25049.1"/>
    <property type="molecule type" value="Genomic_DNA"/>
</dbReference>
<dbReference type="EC" id="3.6.1.9" evidence="2"/>
<comment type="catalytic activity">
    <reaction evidence="2">
        <text>a 2'-deoxyribonucleoside 5'-triphosphate + H2O = a 2'-deoxyribonucleoside 5'-phosphate + diphosphate + H(+)</text>
        <dbReference type="Rhea" id="RHEA:44644"/>
        <dbReference type="ChEBI" id="CHEBI:15377"/>
        <dbReference type="ChEBI" id="CHEBI:15378"/>
        <dbReference type="ChEBI" id="CHEBI:33019"/>
        <dbReference type="ChEBI" id="CHEBI:61560"/>
        <dbReference type="ChEBI" id="CHEBI:65317"/>
        <dbReference type="EC" id="3.6.1.9"/>
    </reaction>
</comment>
<dbReference type="SUPFAM" id="SSF52972">
    <property type="entry name" value="ITPase-like"/>
    <property type="match status" value="1"/>
</dbReference>
<feature type="active site" description="Proton acceptor" evidence="2">
    <location>
        <position position="68"/>
    </location>
</feature>
<dbReference type="InterPro" id="IPR003697">
    <property type="entry name" value="Maf-like"/>
</dbReference>
<dbReference type="PIRSF" id="PIRSF006305">
    <property type="entry name" value="Maf"/>
    <property type="match status" value="1"/>
</dbReference>
<dbReference type="Pfam" id="PF02545">
    <property type="entry name" value="Maf"/>
    <property type="match status" value="1"/>
</dbReference>
<sequence>MKPLILASVSPRREYLLKAFGVPFKVIPSDFYERSVLETNPEKLALKLALAKARRVAEKEEGVIVGADTLTVFEGKILNKPRTMEEAKKFFRGFRDHPHRLISAVAFIDTVSGTEKTITAEIEVWFKNLPDKVLDDYLDHHYPLDKSAGYNISQASDFIDRAVGEYSIHLGLPMNEVAKVLEEFGFKINRLDYEEYARGYRE</sequence>
<comment type="cofactor">
    <cofactor evidence="2">
        <name>a divalent metal cation</name>
        <dbReference type="ChEBI" id="CHEBI:60240"/>
    </cofactor>
</comment>
<dbReference type="NCBIfam" id="TIGR00172">
    <property type="entry name" value="maf"/>
    <property type="match status" value="1"/>
</dbReference>
<proteinExistence type="inferred from homology"/>
<name>A0A1G1WBJ1_9BACT</name>
<evidence type="ECO:0000256" key="1">
    <source>
        <dbReference type="ARBA" id="ARBA00022801"/>
    </source>
</evidence>
<dbReference type="GO" id="GO:0009117">
    <property type="term" value="P:nucleotide metabolic process"/>
    <property type="evidence" value="ECO:0007669"/>
    <property type="project" value="UniProtKB-KW"/>
</dbReference>
<dbReference type="GO" id="GO:0047429">
    <property type="term" value="F:nucleoside triphosphate diphosphatase activity"/>
    <property type="evidence" value="ECO:0007669"/>
    <property type="project" value="UniProtKB-EC"/>
</dbReference>
<dbReference type="PANTHER" id="PTHR43213">
    <property type="entry name" value="BIFUNCTIONAL DTTP/UTP PYROPHOSPHATASE/METHYLTRANSFERASE PROTEIN-RELATED"/>
    <property type="match status" value="1"/>
</dbReference>
<keyword evidence="2" id="KW-0963">Cytoplasm</keyword>
<dbReference type="PANTHER" id="PTHR43213:SF4">
    <property type="entry name" value="7-METHYL-GTP PYROPHOSPHATASE"/>
    <property type="match status" value="1"/>
</dbReference>
<dbReference type="HAMAP" id="MF_00528">
    <property type="entry name" value="Maf"/>
    <property type="match status" value="1"/>
</dbReference>